<keyword evidence="6" id="KW-0552">Olfaction</keyword>
<evidence type="ECO:0000256" key="3">
    <source>
        <dbReference type="ARBA" id="ARBA00022448"/>
    </source>
</evidence>
<dbReference type="Pfam" id="PF01395">
    <property type="entry name" value="PBP_GOBP"/>
    <property type="match status" value="1"/>
</dbReference>
<evidence type="ECO:0000256" key="5">
    <source>
        <dbReference type="ARBA" id="ARBA00022606"/>
    </source>
</evidence>
<evidence type="ECO:0000256" key="1">
    <source>
        <dbReference type="ARBA" id="ARBA00004613"/>
    </source>
</evidence>
<dbReference type="CDD" id="cd23992">
    <property type="entry name" value="PBP_GOBP"/>
    <property type="match status" value="1"/>
</dbReference>
<keyword evidence="3" id="KW-0813">Transport</keyword>
<keyword evidence="5" id="KW-0716">Sensory transduction</keyword>
<accession>A0A8D8AW29</accession>
<evidence type="ECO:0000256" key="7">
    <source>
        <dbReference type="ARBA" id="ARBA00023157"/>
    </source>
</evidence>
<keyword evidence="4" id="KW-0964">Secreted</keyword>
<proteinExistence type="inferred from homology"/>
<feature type="chain" id="PRO_5034225316" evidence="8">
    <location>
        <begin position="20"/>
        <end position="204"/>
    </location>
</feature>
<dbReference type="InterPro" id="IPR036728">
    <property type="entry name" value="PBP_GOBP_sf"/>
</dbReference>
<feature type="signal peptide" evidence="8">
    <location>
        <begin position="1"/>
        <end position="19"/>
    </location>
</feature>
<dbReference type="AlphaFoldDB" id="A0A8D8AW29"/>
<comment type="subcellular location">
    <subcellularLocation>
        <location evidence="1">Secreted</location>
    </subcellularLocation>
</comment>
<evidence type="ECO:0000313" key="9">
    <source>
        <dbReference type="EMBL" id="CAG6462730.1"/>
    </source>
</evidence>
<sequence>MKSFLALAVLAAVFCSGNASPTSQNATGLRHRFRRDASVRCCNDGFEDTENHAKVAEVRHECAEELGLSEMSEEELLKDREHLICLVECITKKHDLADEQGNLHHDELEKAIHEHFSVAEWKAPLLDGFIKECFDEAEDEHAHHETEEGKCNEEGFQFAYCLWRHFTLACPEEMQDKSERCDGIRSKLVSNEKVSFWNNDIDES</sequence>
<keyword evidence="8" id="KW-0732">Signal</keyword>
<dbReference type="EMBL" id="HBUE01046073">
    <property type="protein sequence ID" value="CAG6462730.1"/>
    <property type="molecule type" value="Transcribed_RNA"/>
</dbReference>
<name>A0A8D8AW29_CULPI</name>
<reference evidence="9" key="1">
    <citation type="submission" date="2021-05" db="EMBL/GenBank/DDBJ databases">
        <authorList>
            <person name="Alioto T."/>
            <person name="Alioto T."/>
            <person name="Gomez Garrido J."/>
        </authorList>
    </citation>
    <scope>NUCLEOTIDE SEQUENCE</scope>
</reference>
<protein>
    <submittedName>
        <fullName evidence="9">(northern house mosquito) hypothetical protein</fullName>
    </submittedName>
</protein>
<dbReference type="GO" id="GO:0005576">
    <property type="term" value="C:extracellular region"/>
    <property type="evidence" value="ECO:0007669"/>
    <property type="project" value="UniProtKB-SubCell"/>
</dbReference>
<evidence type="ECO:0000256" key="6">
    <source>
        <dbReference type="ARBA" id="ARBA00022725"/>
    </source>
</evidence>
<dbReference type="GO" id="GO:0005549">
    <property type="term" value="F:odorant binding"/>
    <property type="evidence" value="ECO:0007669"/>
    <property type="project" value="InterPro"/>
</dbReference>
<dbReference type="GO" id="GO:0007608">
    <property type="term" value="P:sensory perception of smell"/>
    <property type="evidence" value="ECO:0007669"/>
    <property type="project" value="UniProtKB-KW"/>
</dbReference>
<evidence type="ECO:0000256" key="8">
    <source>
        <dbReference type="SAM" id="SignalP"/>
    </source>
</evidence>
<dbReference type="InterPro" id="IPR052295">
    <property type="entry name" value="Odorant-binding_protein"/>
</dbReference>
<evidence type="ECO:0000256" key="2">
    <source>
        <dbReference type="ARBA" id="ARBA00008098"/>
    </source>
</evidence>
<keyword evidence="7" id="KW-1015">Disulfide bond</keyword>
<dbReference type="Gene3D" id="1.10.238.270">
    <property type="match status" value="1"/>
</dbReference>
<comment type="similarity">
    <text evidence="2">Belongs to the PBP/GOBP family.</text>
</comment>
<organism evidence="9">
    <name type="scientific">Culex pipiens</name>
    <name type="common">House mosquito</name>
    <dbReference type="NCBI Taxonomy" id="7175"/>
    <lineage>
        <taxon>Eukaryota</taxon>
        <taxon>Metazoa</taxon>
        <taxon>Ecdysozoa</taxon>
        <taxon>Arthropoda</taxon>
        <taxon>Hexapoda</taxon>
        <taxon>Insecta</taxon>
        <taxon>Pterygota</taxon>
        <taxon>Neoptera</taxon>
        <taxon>Endopterygota</taxon>
        <taxon>Diptera</taxon>
        <taxon>Nematocera</taxon>
        <taxon>Culicoidea</taxon>
        <taxon>Culicidae</taxon>
        <taxon>Culicinae</taxon>
        <taxon>Culicini</taxon>
        <taxon>Culex</taxon>
        <taxon>Culex</taxon>
    </lineage>
</organism>
<dbReference type="PANTHER" id="PTHR21066">
    <property type="entry name" value="ODORANT-BINDING PROTEIN 59A-RELATED"/>
    <property type="match status" value="1"/>
</dbReference>
<dbReference type="PANTHER" id="PTHR21066:SF17">
    <property type="entry name" value="AGAP011368-PA"/>
    <property type="match status" value="1"/>
</dbReference>
<evidence type="ECO:0000256" key="4">
    <source>
        <dbReference type="ARBA" id="ARBA00022525"/>
    </source>
</evidence>
<dbReference type="SUPFAM" id="SSF47565">
    <property type="entry name" value="Insect pheromone/odorant-binding proteins"/>
    <property type="match status" value="1"/>
</dbReference>
<dbReference type="InterPro" id="IPR006170">
    <property type="entry name" value="PBP/GOBP"/>
</dbReference>